<name>A0AAV0SR20_9STRA</name>
<reference evidence="1 3" key="1">
    <citation type="submission" date="2021-11" db="EMBL/GenBank/DDBJ databases">
        <authorList>
            <person name="Islam A."/>
            <person name="Islam S."/>
            <person name="Flora M.S."/>
            <person name="Rahman M."/>
            <person name="Ziaur R.M."/>
            <person name="Epstein J.H."/>
            <person name="Hassan M."/>
            <person name="Klassen M."/>
            <person name="Woodard K."/>
            <person name="Webb A."/>
            <person name="Webby R.J."/>
            <person name="El Zowalaty M.E."/>
        </authorList>
    </citation>
    <scope>NUCLEOTIDE SEQUENCE [LARGE SCALE GENOMIC DNA]</scope>
    <source>
        <strain evidence="1">Pf1</strain>
    </source>
</reference>
<comment type="caution">
    <text evidence="2">The sequence shown here is derived from an EMBL/GenBank/DDBJ whole genome shotgun (WGS) entry which is preliminary data.</text>
</comment>
<gene>
    <name evidence="1" type="ORF">PFR001_LOCUS2486</name>
    <name evidence="2" type="ORF">PFR002_LOCUS946</name>
</gene>
<organism evidence="2 4">
    <name type="scientific">Peronospora farinosa</name>
    <dbReference type="NCBI Taxonomy" id="134698"/>
    <lineage>
        <taxon>Eukaryota</taxon>
        <taxon>Sar</taxon>
        <taxon>Stramenopiles</taxon>
        <taxon>Oomycota</taxon>
        <taxon>Peronosporomycetes</taxon>
        <taxon>Peronosporales</taxon>
        <taxon>Peronosporaceae</taxon>
        <taxon>Peronospora</taxon>
    </lineage>
</organism>
<reference evidence="2" key="2">
    <citation type="submission" date="2022-12" db="EMBL/GenBank/DDBJ databases">
        <authorList>
            <person name="Webb A."/>
        </authorList>
    </citation>
    <scope>NUCLEOTIDE SEQUENCE</scope>
    <source>
        <strain evidence="2">Pf2</strain>
    </source>
</reference>
<dbReference type="EMBL" id="CANTFK010000077">
    <property type="protein sequence ID" value="CAI5706206.1"/>
    <property type="molecule type" value="Genomic_DNA"/>
</dbReference>
<dbReference type="Proteomes" id="UP001157938">
    <property type="component" value="Unassembled WGS sequence"/>
</dbReference>
<evidence type="ECO:0000313" key="4">
    <source>
        <dbReference type="Proteomes" id="UP001159659"/>
    </source>
</evidence>
<accession>A0AAV0SR20</accession>
<evidence type="ECO:0000313" key="1">
    <source>
        <dbReference type="EMBL" id="CAH0486890.1"/>
    </source>
</evidence>
<proteinExistence type="predicted"/>
<protein>
    <submittedName>
        <fullName evidence="2">Uncharacterized protein</fullName>
    </submittedName>
</protein>
<evidence type="ECO:0000313" key="3">
    <source>
        <dbReference type="Proteomes" id="UP001157938"/>
    </source>
</evidence>
<dbReference type="AlphaFoldDB" id="A0AAV0SR20"/>
<keyword evidence="3" id="KW-1185">Reference proteome</keyword>
<evidence type="ECO:0000313" key="2">
    <source>
        <dbReference type="EMBL" id="CAI5706206.1"/>
    </source>
</evidence>
<dbReference type="EMBL" id="CAKLBC010000546">
    <property type="protein sequence ID" value="CAH0486890.1"/>
    <property type="molecule type" value="Genomic_DNA"/>
</dbReference>
<sequence>MSTHSRRRSLSESSFSALKMEDDPSFTLPSNELVDDHHPLLLSKRHGGDRFAAMEQRSKSESLICTAQGIVFQDTKCQEYGSKLNNLVALAADSSSSQSNVVLAKKALRYRKVLERHRFIV</sequence>
<dbReference type="Proteomes" id="UP001159659">
    <property type="component" value="Unassembled WGS sequence"/>
</dbReference>